<gene>
    <name evidence="1" type="ORF">T190423A01A_100057</name>
</gene>
<dbReference type="RefSeq" id="WP_348719029.1">
    <property type="nucleotide sequence ID" value="NZ_CAXJIO010000001.1"/>
</dbReference>
<comment type="caution">
    <text evidence="1">The sequence shown here is derived from an EMBL/GenBank/DDBJ whole genome shotgun (WGS) entry which is preliminary data.</text>
</comment>
<dbReference type="EMBL" id="CAXJIO010000001">
    <property type="protein sequence ID" value="CAL2101069.1"/>
    <property type="molecule type" value="Genomic_DNA"/>
</dbReference>
<sequence>MTRFLPIFLVVVTLFSCKKETAYIPREINSITIQEFKRDSSSIRAIYGVNPDTLYYAGSKGDLVTTINGGKTWNTIKIKYQDSILPHFRSIAYSKNGLFTLSVGNPALLYNINVFETRIAYKEEHEKVFYDSMKFFNDELHGIAVGDPTEDCPSILITIDGGTIWKKLPCEALPKFEEGEAFFAASNTNIAIVDSTVWIASGGKRARILKSTDYGNTWKIFDTPFIQGTGPQGMYSIDFYDVNNGIAVGGNYSEPEDNCANKAITADGGKTWTIVADNETPNYKSCVQYVPDTNGKEIFAVGKTGISFSNDGGLTWKDVSKEGYYSIQFVNKNIAWLSGHEKIGKLIIP</sequence>
<accession>A0ABP1EU88</accession>
<organism evidence="1 2">
    <name type="scientific">Tenacibaculum polynesiense</name>
    <dbReference type="NCBI Taxonomy" id="3137857"/>
    <lineage>
        <taxon>Bacteria</taxon>
        <taxon>Pseudomonadati</taxon>
        <taxon>Bacteroidota</taxon>
        <taxon>Flavobacteriia</taxon>
        <taxon>Flavobacteriales</taxon>
        <taxon>Flavobacteriaceae</taxon>
        <taxon>Tenacibaculum</taxon>
    </lineage>
</organism>
<dbReference type="CDD" id="cd15482">
    <property type="entry name" value="Sialidase_non-viral"/>
    <property type="match status" value="1"/>
</dbReference>
<dbReference type="InterPro" id="IPR036278">
    <property type="entry name" value="Sialidase_sf"/>
</dbReference>
<reference evidence="1 2" key="1">
    <citation type="submission" date="2024-05" db="EMBL/GenBank/DDBJ databases">
        <authorList>
            <person name="Duchaud E."/>
        </authorList>
    </citation>
    <scope>NUCLEOTIDE SEQUENCE [LARGE SCALE GENOMIC DNA]</scope>
    <source>
        <strain evidence="1">Ena-SAMPLE-TAB-13-05-2024-13:56:06:370-140308</strain>
    </source>
</reference>
<evidence type="ECO:0000313" key="1">
    <source>
        <dbReference type="EMBL" id="CAL2101069.1"/>
    </source>
</evidence>
<dbReference type="Gene3D" id="2.130.10.10">
    <property type="entry name" value="YVTN repeat-like/Quinoprotein amine dehydrogenase"/>
    <property type="match status" value="1"/>
</dbReference>
<proteinExistence type="predicted"/>
<dbReference type="PANTHER" id="PTHR47199:SF2">
    <property type="entry name" value="PHOTOSYSTEM II STABILITY_ASSEMBLY FACTOR HCF136, CHLOROPLASTIC"/>
    <property type="match status" value="1"/>
</dbReference>
<dbReference type="SUPFAM" id="SSF50939">
    <property type="entry name" value="Sialidases"/>
    <property type="match status" value="1"/>
</dbReference>
<dbReference type="PROSITE" id="PS51257">
    <property type="entry name" value="PROKAR_LIPOPROTEIN"/>
    <property type="match status" value="1"/>
</dbReference>
<dbReference type="PANTHER" id="PTHR47199">
    <property type="entry name" value="PHOTOSYSTEM II STABILITY/ASSEMBLY FACTOR HCF136, CHLOROPLASTIC"/>
    <property type="match status" value="1"/>
</dbReference>
<dbReference type="Proteomes" id="UP001497527">
    <property type="component" value="Unassembled WGS sequence"/>
</dbReference>
<protein>
    <submittedName>
        <fullName evidence="1">Oxidoreductase</fullName>
    </submittedName>
</protein>
<name>A0ABP1EU88_9FLAO</name>
<evidence type="ECO:0000313" key="2">
    <source>
        <dbReference type="Proteomes" id="UP001497527"/>
    </source>
</evidence>
<dbReference type="InterPro" id="IPR015943">
    <property type="entry name" value="WD40/YVTN_repeat-like_dom_sf"/>
</dbReference>
<keyword evidence="2" id="KW-1185">Reference proteome</keyword>